<sequence length="165" mass="18648">MVCRKFFVKVVGDSGLLEKTIRDYDSEWDLDAFVTHENPIMVSVSGSMVQQEIRQPFLGPVLEEKFYAKCSSITVLPCLPLVPEVLKDKVHPDISPNMVQEGVTNGYFLVNHSLNQTFGEPDFREIDTKKGNEEDHISEDGHNALHSDQDEIESNSSENEDYENG</sequence>
<dbReference type="OrthoDB" id="2275391at2759"/>
<comment type="caution">
    <text evidence="2">The sequence shown here is derived from an EMBL/GenBank/DDBJ whole genome shotgun (WGS) entry which is preliminary data.</text>
</comment>
<dbReference type="AlphaFoldDB" id="A0A1C7MTQ9"/>
<keyword evidence="3" id="KW-1185">Reference proteome</keyword>
<accession>A0A1C7MTQ9</accession>
<dbReference type="EMBL" id="LUGH01002398">
    <property type="protein sequence ID" value="OBZ80223.1"/>
    <property type="molecule type" value="Genomic_DNA"/>
</dbReference>
<gene>
    <name evidence="2" type="ORF">A0J61_11728</name>
</gene>
<dbReference type="Proteomes" id="UP000093000">
    <property type="component" value="Unassembled WGS sequence"/>
</dbReference>
<dbReference type="InParanoid" id="A0A1C7MTQ9"/>
<evidence type="ECO:0000313" key="2">
    <source>
        <dbReference type="EMBL" id="OBZ80223.1"/>
    </source>
</evidence>
<feature type="compositionally biased region" description="Basic and acidic residues" evidence="1">
    <location>
        <begin position="125"/>
        <end position="149"/>
    </location>
</feature>
<feature type="non-terminal residue" evidence="2">
    <location>
        <position position="165"/>
    </location>
</feature>
<evidence type="ECO:0000313" key="3">
    <source>
        <dbReference type="Proteomes" id="UP000093000"/>
    </source>
</evidence>
<feature type="compositionally biased region" description="Acidic residues" evidence="1">
    <location>
        <begin position="150"/>
        <end position="165"/>
    </location>
</feature>
<organism evidence="2 3">
    <name type="scientific">Choanephora cucurbitarum</name>
    <dbReference type="NCBI Taxonomy" id="101091"/>
    <lineage>
        <taxon>Eukaryota</taxon>
        <taxon>Fungi</taxon>
        <taxon>Fungi incertae sedis</taxon>
        <taxon>Mucoromycota</taxon>
        <taxon>Mucoromycotina</taxon>
        <taxon>Mucoromycetes</taxon>
        <taxon>Mucorales</taxon>
        <taxon>Mucorineae</taxon>
        <taxon>Choanephoraceae</taxon>
        <taxon>Choanephoroideae</taxon>
        <taxon>Choanephora</taxon>
    </lineage>
</organism>
<evidence type="ECO:0000256" key="1">
    <source>
        <dbReference type="SAM" id="MobiDB-lite"/>
    </source>
</evidence>
<name>A0A1C7MTQ9_9FUNG</name>
<protein>
    <submittedName>
        <fullName evidence="2">Uncharacterized protein</fullName>
    </submittedName>
</protein>
<proteinExistence type="predicted"/>
<feature type="region of interest" description="Disordered" evidence="1">
    <location>
        <begin position="125"/>
        <end position="165"/>
    </location>
</feature>
<reference evidence="2 3" key="1">
    <citation type="submission" date="2016-03" db="EMBL/GenBank/DDBJ databases">
        <title>Choanephora cucurbitarum.</title>
        <authorList>
            <person name="Min B."/>
            <person name="Park H."/>
            <person name="Park J.-H."/>
            <person name="Shin H.-D."/>
            <person name="Choi I.-G."/>
        </authorList>
    </citation>
    <scope>NUCLEOTIDE SEQUENCE [LARGE SCALE GENOMIC DNA]</scope>
    <source>
        <strain evidence="2 3">KUS-F28377</strain>
    </source>
</reference>